<sequence length="119" mass="13244">MNAPLDVKLFGYYPGANCTKCEHTHSCGGKAHEWDFTDVKASLLSTYGDRIQVSLINVFSEEVKAYPEVVEHLKKFGLRIPILMIEGEIISCGGEANEDIVRKVLDFLLAEREQEAGKA</sequence>
<organism evidence="1 2">
    <name type="scientific">Methanocella arvoryzae (strain DSM 22066 / NBRC 105507 / MRE50)</name>
    <dbReference type="NCBI Taxonomy" id="351160"/>
    <lineage>
        <taxon>Archaea</taxon>
        <taxon>Methanobacteriati</taxon>
        <taxon>Methanobacteriota</taxon>
        <taxon>Stenosarchaea group</taxon>
        <taxon>Methanomicrobia</taxon>
        <taxon>Methanocellales</taxon>
        <taxon>Methanocellaceae</taxon>
        <taxon>Methanocella</taxon>
    </lineage>
</organism>
<dbReference type="EMBL" id="AM114193">
    <property type="protein sequence ID" value="CAJ36569.1"/>
    <property type="molecule type" value="Genomic_DNA"/>
</dbReference>
<dbReference type="OrthoDB" id="146484at2157"/>
<dbReference type="Proteomes" id="UP000000663">
    <property type="component" value="Chromosome"/>
</dbReference>
<dbReference type="AlphaFoldDB" id="Q0W4X4"/>
<dbReference type="GeneID" id="5143039"/>
<reference evidence="1 2" key="1">
    <citation type="journal article" date="2006" name="Science">
        <title>Genome of rice cluster I archaea -- the key methane producers in the rice rhizosphere.</title>
        <authorList>
            <person name="Erkel C."/>
            <person name="Kube M."/>
            <person name="Reinhardt R."/>
            <person name="Liesack W."/>
        </authorList>
    </citation>
    <scope>NUCLEOTIDE SEQUENCE [LARGE SCALE GENOMIC DNA]</scope>
    <source>
        <strain evidence="2">DSM 22066 / NBRC 105507 / MRE50</strain>
    </source>
</reference>
<name>Q0W4X4_METAR</name>
<evidence type="ECO:0008006" key="3">
    <source>
        <dbReference type="Google" id="ProtNLM"/>
    </source>
</evidence>
<protein>
    <recommendedName>
        <fullName evidence="3">Thioredoxin-like fold domain-containing protein</fullName>
    </recommendedName>
</protein>
<dbReference type="STRING" id="351160.RCIX1271"/>
<keyword evidence="2" id="KW-1185">Reference proteome</keyword>
<dbReference type="eggNOG" id="arCOG05298">
    <property type="taxonomic scope" value="Archaea"/>
</dbReference>
<evidence type="ECO:0000313" key="2">
    <source>
        <dbReference type="Proteomes" id="UP000000663"/>
    </source>
</evidence>
<evidence type="ECO:0000313" key="1">
    <source>
        <dbReference type="EMBL" id="CAJ36569.1"/>
    </source>
</evidence>
<accession>Q0W4X4</accession>
<dbReference type="RefSeq" id="WP_012035976.1">
    <property type="nucleotide sequence ID" value="NC_009464.1"/>
</dbReference>
<gene>
    <name evidence="1" type="ORF">RCIX1271</name>
</gene>
<dbReference type="KEGG" id="rci:RCIX1271"/>
<proteinExistence type="predicted"/>